<keyword evidence="1" id="KW-1133">Transmembrane helix</keyword>
<dbReference type="Proteomes" id="UP000823891">
    <property type="component" value="Unassembled WGS sequence"/>
</dbReference>
<sequence>MDRFERKAAHAAEETQSFDPEYWKTAAVCLAVYLILALAGAGAVAAERAGWETPPGEYYEMETDMTEFEED</sequence>
<reference evidence="2" key="2">
    <citation type="submission" date="2021-04" db="EMBL/GenBank/DDBJ databases">
        <authorList>
            <person name="Gilroy R."/>
        </authorList>
    </citation>
    <scope>NUCLEOTIDE SEQUENCE</scope>
    <source>
        <strain evidence="2">USAMLcec2-132</strain>
    </source>
</reference>
<comment type="caution">
    <text evidence="2">The sequence shown here is derived from an EMBL/GenBank/DDBJ whole genome shotgun (WGS) entry which is preliminary data.</text>
</comment>
<dbReference type="EMBL" id="DWWS01000043">
    <property type="protein sequence ID" value="HJC24392.1"/>
    <property type="molecule type" value="Genomic_DNA"/>
</dbReference>
<evidence type="ECO:0000313" key="3">
    <source>
        <dbReference type="Proteomes" id="UP000823891"/>
    </source>
</evidence>
<dbReference type="AlphaFoldDB" id="A0A9D2SRD0"/>
<reference evidence="2" key="1">
    <citation type="journal article" date="2021" name="PeerJ">
        <title>Extensive microbial diversity within the chicken gut microbiome revealed by metagenomics and culture.</title>
        <authorList>
            <person name="Gilroy R."/>
            <person name="Ravi A."/>
            <person name="Getino M."/>
            <person name="Pursley I."/>
            <person name="Horton D.L."/>
            <person name="Alikhan N.F."/>
            <person name="Baker D."/>
            <person name="Gharbi K."/>
            <person name="Hall N."/>
            <person name="Watson M."/>
            <person name="Adriaenssens E.M."/>
            <person name="Foster-Nyarko E."/>
            <person name="Jarju S."/>
            <person name="Secka A."/>
            <person name="Antonio M."/>
            <person name="Oren A."/>
            <person name="Chaudhuri R.R."/>
            <person name="La Ragione R."/>
            <person name="Hildebrand F."/>
            <person name="Pallen M.J."/>
        </authorList>
    </citation>
    <scope>NUCLEOTIDE SEQUENCE</scope>
    <source>
        <strain evidence="2">USAMLcec2-132</strain>
    </source>
</reference>
<keyword evidence="1" id="KW-0472">Membrane</keyword>
<organism evidence="2 3">
    <name type="scientific">Candidatus Eisenbergiella merdavium</name>
    <dbReference type="NCBI Taxonomy" id="2838551"/>
    <lineage>
        <taxon>Bacteria</taxon>
        <taxon>Bacillati</taxon>
        <taxon>Bacillota</taxon>
        <taxon>Clostridia</taxon>
        <taxon>Lachnospirales</taxon>
        <taxon>Lachnospiraceae</taxon>
        <taxon>Eisenbergiella</taxon>
    </lineage>
</organism>
<accession>A0A9D2SRD0</accession>
<keyword evidence="1" id="KW-0812">Transmembrane</keyword>
<evidence type="ECO:0000256" key="1">
    <source>
        <dbReference type="SAM" id="Phobius"/>
    </source>
</evidence>
<proteinExistence type="predicted"/>
<evidence type="ECO:0000313" key="2">
    <source>
        <dbReference type="EMBL" id="HJC24392.1"/>
    </source>
</evidence>
<name>A0A9D2SRD0_9FIRM</name>
<feature type="transmembrane region" description="Helical" evidence="1">
    <location>
        <begin position="25"/>
        <end position="46"/>
    </location>
</feature>
<protein>
    <submittedName>
        <fullName evidence="2">Uncharacterized protein</fullName>
    </submittedName>
</protein>
<gene>
    <name evidence="2" type="ORF">H9761_11890</name>
</gene>